<name>A0ACD5XTV3_AVESA</name>
<reference evidence="1" key="1">
    <citation type="submission" date="2021-05" db="EMBL/GenBank/DDBJ databases">
        <authorList>
            <person name="Scholz U."/>
            <person name="Mascher M."/>
            <person name="Fiebig A."/>
        </authorList>
    </citation>
    <scope>NUCLEOTIDE SEQUENCE [LARGE SCALE GENOMIC DNA]</scope>
</reference>
<evidence type="ECO:0000313" key="2">
    <source>
        <dbReference type="Proteomes" id="UP001732700"/>
    </source>
</evidence>
<protein>
    <submittedName>
        <fullName evidence="1">Uncharacterized protein</fullName>
    </submittedName>
</protein>
<sequence length="221" mass="23453">MSLITDDPEDSPRHCATKHHRHHHHGTSISGRSRLLIAALSASASLIALAIVLWLTLRPSCPRFTLLAASMSGANATLGRLDAAFVAHNPNARAAALYDRLQARASYGSAGVSQYQLVSPLPPFEQTQGDVVLSASMTSSAAPVSEMQSSVETAAADERSMTTTLLRVRVEGQLRWKVASWVSGGRSIAAECVVLVVPQQSPSQLSWAVVVQGSQCATTLQ</sequence>
<reference evidence="1" key="2">
    <citation type="submission" date="2025-09" db="UniProtKB">
        <authorList>
            <consortium name="EnsemblPlants"/>
        </authorList>
    </citation>
    <scope>IDENTIFICATION</scope>
</reference>
<accession>A0ACD5XTV3</accession>
<organism evidence="1 2">
    <name type="scientific">Avena sativa</name>
    <name type="common">Oat</name>
    <dbReference type="NCBI Taxonomy" id="4498"/>
    <lineage>
        <taxon>Eukaryota</taxon>
        <taxon>Viridiplantae</taxon>
        <taxon>Streptophyta</taxon>
        <taxon>Embryophyta</taxon>
        <taxon>Tracheophyta</taxon>
        <taxon>Spermatophyta</taxon>
        <taxon>Magnoliopsida</taxon>
        <taxon>Liliopsida</taxon>
        <taxon>Poales</taxon>
        <taxon>Poaceae</taxon>
        <taxon>BOP clade</taxon>
        <taxon>Pooideae</taxon>
        <taxon>Poodae</taxon>
        <taxon>Poeae</taxon>
        <taxon>Poeae Chloroplast Group 1 (Aveneae type)</taxon>
        <taxon>Aveninae</taxon>
        <taxon>Avena</taxon>
    </lineage>
</organism>
<dbReference type="EnsemblPlants" id="AVESA.00010b.r2.5AG0853890.1">
    <property type="protein sequence ID" value="AVESA.00010b.r2.5AG0853890.1.CDS.1"/>
    <property type="gene ID" value="AVESA.00010b.r2.5AG0853890"/>
</dbReference>
<evidence type="ECO:0000313" key="1">
    <source>
        <dbReference type="EnsemblPlants" id="AVESA.00010b.r2.5AG0853890.1.CDS.1"/>
    </source>
</evidence>
<proteinExistence type="predicted"/>
<dbReference type="Proteomes" id="UP001732700">
    <property type="component" value="Chromosome 5A"/>
</dbReference>
<keyword evidence="2" id="KW-1185">Reference proteome</keyword>